<dbReference type="PANTHER" id="PTHR24305:SF210">
    <property type="entry name" value="CYTOCHROME P450 MONOOXYGENASE ASQL-RELATED"/>
    <property type="match status" value="1"/>
</dbReference>
<dbReference type="EMBL" id="KZ821241">
    <property type="protein sequence ID" value="PYH43739.1"/>
    <property type="molecule type" value="Genomic_DNA"/>
</dbReference>
<dbReference type="InterPro" id="IPR017972">
    <property type="entry name" value="Cyt_P450_CS"/>
</dbReference>
<evidence type="ECO:0000256" key="7">
    <source>
        <dbReference type="ARBA" id="ARBA00023033"/>
    </source>
</evidence>
<dbReference type="Gene3D" id="1.10.630.10">
    <property type="entry name" value="Cytochrome P450"/>
    <property type="match status" value="1"/>
</dbReference>
<proteinExistence type="inferred from homology"/>
<evidence type="ECO:0000313" key="11">
    <source>
        <dbReference type="EMBL" id="PYH43739.1"/>
    </source>
</evidence>
<dbReference type="RefSeq" id="XP_025429721.1">
    <property type="nucleotide sequence ID" value="XM_025576436.1"/>
</dbReference>
<keyword evidence="10" id="KW-1133">Transmembrane helix</keyword>
<protein>
    <submittedName>
        <fullName evidence="11">Cytochrome P450</fullName>
    </submittedName>
</protein>
<evidence type="ECO:0000256" key="3">
    <source>
        <dbReference type="ARBA" id="ARBA00022617"/>
    </source>
</evidence>
<comment type="cofactor">
    <cofactor evidence="1 8">
        <name>heme</name>
        <dbReference type="ChEBI" id="CHEBI:30413"/>
    </cofactor>
</comment>
<evidence type="ECO:0000256" key="9">
    <source>
        <dbReference type="RuleBase" id="RU000461"/>
    </source>
</evidence>
<dbReference type="GO" id="GO:0005506">
    <property type="term" value="F:iron ion binding"/>
    <property type="evidence" value="ECO:0007669"/>
    <property type="project" value="InterPro"/>
</dbReference>
<gene>
    <name evidence="11" type="ORF">BP01DRAFT_367013</name>
</gene>
<dbReference type="Pfam" id="PF00067">
    <property type="entry name" value="p450"/>
    <property type="match status" value="1"/>
</dbReference>
<feature type="binding site" description="axial binding residue" evidence="8">
    <location>
        <position position="474"/>
    </location>
    <ligand>
        <name>heme</name>
        <dbReference type="ChEBI" id="CHEBI:30413"/>
    </ligand>
    <ligandPart>
        <name>Fe</name>
        <dbReference type="ChEBI" id="CHEBI:18248"/>
    </ligandPart>
</feature>
<dbReference type="OrthoDB" id="1470350at2759"/>
<dbReference type="GO" id="GO:0020037">
    <property type="term" value="F:heme binding"/>
    <property type="evidence" value="ECO:0007669"/>
    <property type="project" value="InterPro"/>
</dbReference>
<keyword evidence="10" id="KW-0812">Transmembrane</keyword>
<keyword evidence="5 9" id="KW-0560">Oxidoreductase</keyword>
<evidence type="ECO:0000256" key="8">
    <source>
        <dbReference type="PIRSR" id="PIRSR602401-1"/>
    </source>
</evidence>
<dbReference type="PRINTS" id="PR00385">
    <property type="entry name" value="P450"/>
</dbReference>
<dbReference type="PRINTS" id="PR00463">
    <property type="entry name" value="EP450I"/>
</dbReference>
<keyword evidence="7 9" id="KW-0503">Monooxygenase</keyword>
<dbReference type="STRING" id="1450539.A0A318Z962"/>
<dbReference type="GO" id="GO:0004497">
    <property type="term" value="F:monooxygenase activity"/>
    <property type="evidence" value="ECO:0007669"/>
    <property type="project" value="UniProtKB-KW"/>
</dbReference>
<sequence length="533" mass="60691">MNATEQSLLLPFLTSFSEGAALLGNVKVLKGIPYVEDRPYLGWPSILGFTIACYYVIYTLYALYLHPLRKYPGPWHLAVTNLPNRWSTISGNSSYWLYDLHEQYGPIVRVAPNEISYSDPQAWQDIYGPQPNQRLGMPKDPKFFSSFEDKKTAASIITSQPKDYMRMRHIYSYGFSKQVMQAKEPMIQGIIDRAMEALRQTHQQPQDIVQIFRATDFSIVTEIVFGKAYHIFDRTTYQPWFKSLMGWIRSTAVITATTDYRLGKLAAWLFTPRDVMKQRNVYLKYVNGEIEERLGESNDGRKDVVQLMFETTDQHQLAESDIRANLPFMVIAASETTTTLMSGMIAHLLNSPDALRQLTAEVRERFRSPSEITIATVNNLPFLNACVNEALRVYPAAPTQLPRVVPGVGATVCNRWVPGGTKVYVAPYATFRSAENFYQPDAFLPQRWLPGNDESFDVDKKNAWRPFGLGAHECPGQVITNLITRLIMCKLLLSFDLELCANSRDWLAKQPVWIVWDKPELLVKARPVATTTA</sequence>
<dbReference type="SUPFAM" id="SSF48264">
    <property type="entry name" value="Cytochrome P450"/>
    <property type="match status" value="1"/>
</dbReference>
<dbReference type="GO" id="GO:0016705">
    <property type="term" value="F:oxidoreductase activity, acting on paired donors, with incorporation or reduction of molecular oxygen"/>
    <property type="evidence" value="ECO:0007669"/>
    <property type="project" value="InterPro"/>
</dbReference>
<feature type="transmembrane region" description="Helical" evidence="10">
    <location>
        <begin position="43"/>
        <end position="64"/>
    </location>
</feature>
<comment type="similarity">
    <text evidence="2 9">Belongs to the cytochrome P450 family.</text>
</comment>
<dbReference type="Proteomes" id="UP000248349">
    <property type="component" value="Unassembled WGS sequence"/>
</dbReference>
<keyword evidence="12" id="KW-1185">Reference proteome</keyword>
<name>A0A318Z962_9EURO</name>
<reference evidence="11 12" key="1">
    <citation type="submission" date="2016-12" db="EMBL/GenBank/DDBJ databases">
        <title>The genomes of Aspergillus section Nigri reveals drivers in fungal speciation.</title>
        <authorList>
            <consortium name="DOE Joint Genome Institute"/>
            <person name="Vesth T.C."/>
            <person name="Nybo J."/>
            <person name="Theobald S."/>
            <person name="Brandl J."/>
            <person name="Frisvad J.C."/>
            <person name="Nielsen K.F."/>
            <person name="Lyhne E.K."/>
            <person name="Kogle M.E."/>
            <person name="Kuo A."/>
            <person name="Riley R."/>
            <person name="Clum A."/>
            <person name="Nolan M."/>
            <person name="Lipzen A."/>
            <person name="Salamov A."/>
            <person name="Henrissat B."/>
            <person name="Wiebenga A."/>
            <person name="De Vries R.P."/>
            <person name="Grigoriev I.V."/>
            <person name="Mortensen U.H."/>
            <person name="Andersen M.R."/>
            <person name="Baker S.E."/>
        </authorList>
    </citation>
    <scope>NUCLEOTIDE SEQUENCE [LARGE SCALE GENOMIC DNA]</scope>
    <source>
        <strain evidence="11 12">JOP 1030-1</strain>
    </source>
</reference>
<accession>A0A318Z962</accession>
<dbReference type="CDD" id="cd11058">
    <property type="entry name" value="CYP60B-like"/>
    <property type="match status" value="1"/>
</dbReference>
<keyword evidence="4 8" id="KW-0479">Metal-binding</keyword>
<dbReference type="PANTHER" id="PTHR24305">
    <property type="entry name" value="CYTOCHROME P450"/>
    <property type="match status" value="1"/>
</dbReference>
<dbReference type="InterPro" id="IPR001128">
    <property type="entry name" value="Cyt_P450"/>
</dbReference>
<keyword evidence="6 8" id="KW-0408">Iron</keyword>
<evidence type="ECO:0000256" key="5">
    <source>
        <dbReference type="ARBA" id="ARBA00023002"/>
    </source>
</evidence>
<dbReference type="GeneID" id="37077665"/>
<evidence type="ECO:0000256" key="2">
    <source>
        <dbReference type="ARBA" id="ARBA00010617"/>
    </source>
</evidence>
<dbReference type="InterPro" id="IPR036396">
    <property type="entry name" value="Cyt_P450_sf"/>
</dbReference>
<evidence type="ECO:0000256" key="1">
    <source>
        <dbReference type="ARBA" id="ARBA00001971"/>
    </source>
</evidence>
<keyword evidence="10" id="KW-0472">Membrane</keyword>
<evidence type="ECO:0000256" key="10">
    <source>
        <dbReference type="SAM" id="Phobius"/>
    </source>
</evidence>
<organism evidence="11 12">
    <name type="scientific">Aspergillus saccharolyticus JOP 1030-1</name>
    <dbReference type="NCBI Taxonomy" id="1450539"/>
    <lineage>
        <taxon>Eukaryota</taxon>
        <taxon>Fungi</taxon>
        <taxon>Dikarya</taxon>
        <taxon>Ascomycota</taxon>
        <taxon>Pezizomycotina</taxon>
        <taxon>Eurotiomycetes</taxon>
        <taxon>Eurotiomycetidae</taxon>
        <taxon>Eurotiales</taxon>
        <taxon>Aspergillaceae</taxon>
        <taxon>Aspergillus</taxon>
        <taxon>Aspergillus subgen. Circumdati</taxon>
    </lineage>
</organism>
<dbReference type="InterPro" id="IPR050121">
    <property type="entry name" value="Cytochrome_P450_monoxygenase"/>
</dbReference>
<evidence type="ECO:0000256" key="6">
    <source>
        <dbReference type="ARBA" id="ARBA00023004"/>
    </source>
</evidence>
<dbReference type="InterPro" id="IPR002401">
    <property type="entry name" value="Cyt_P450_E_grp-I"/>
</dbReference>
<dbReference type="AlphaFoldDB" id="A0A318Z962"/>
<evidence type="ECO:0000313" key="12">
    <source>
        <dbReference type="Proteomes" id="UP000248349"/>
    </source>
</evidence>
<dbReference type="PROSITE" id="PS00086">
    <property type="entry name" value="CYTOCHROME_P450"/>
    <property type="match status" value="1"/>
</dbReference>
<evidence type="ECO:0000256" key="4">
    <source>
        <dbReference type="ARBA" id="ARBA00022723"/>
    </source>
</evidence>
<keyword evidence="3 8" id="KW-0349">Heme</keyword>